<evidence type="ECO:0000313" key="2">
    <source>
        <dbReference type="Proteomes" id="UP001372338"/>
    </source>
</evidence>
<protein>
    <submittedName>
        <fullName evidence="1">Uncharacterized protein</fullName>
    </submittedName>
</protein>
<name>A0AAN9HRY7_CROPI</name>
<dbReference type="EMBL" id="JAYWIO010000008">
    <property type="protein sequence ID" value="KAK7243243.1"/>
    <property type="molecule type" value="Genomic_DNA"/>
</dbReference>
<evidence type="ECO:0000313" key="1">
    <source>
        <dbReference type="EMBL" id="KAK7243243.1"/>
    </source>
</evidence>
<dbReference type="AlphaFoldDB" id="A0AAN9HRY7"/>
<gene>
    <name evidence="1" type="ORF">RIF29_38034</name>
</gene>
<reference evidence="1 2" key="1">
    <citation type="submission" date="2024-01" db="EMBL/GenBank/DDBJ databases">
        <title>The genomes of 5 underutilized Papilionoideae crops provide insights into root nodulation and disease resistanc.</title>
        <authorList>
            <person name="Yuan L."/>
        </authorList>
    </citation>
    <scope>NUCLEOTIDE SEQUENCE [LARGE SCALE GENOMIC DNA]</scope>
    <source>
        <strain evidence="1">ZHUSHIDOU_FW_LH</strain>
        <tissue evidence="1">Leaf</tissue>
    </source>
</reference>
<accession>A0AAN9HRY7</accession>
<sequence>MLRSNSQLDLRKVVEARFASHYVLIEILLDCKDALITTVVRDAWREIQGMPPATMDAATMDAIEWRSTYRSQTSELPEVAKKVDMQITEVRDLAGQEIEVKKHLDSSSKEAIERSKGQSSSAFCCVCYPRTNQEEREAPCT</sequence>
<comment type="caution">
    <text evidence="1">The sequence shown here is derived from an EMBL/GenBank/DDBJ whole genome shotgun (WGS) entry which is preliminary data.</text>
</comment>
<dbReference type="Proteomes" id="UP001372338">
    <property type="component" value="Unassembled WGS sequence"/>
</dbReference>
<organism evidence="1 2">
    <name type="scientific">Crotalaria pallida</name>
    <name type="common">Smooth rattlebox</name>
    <name type="synonym">Crotalaria striata</name>
    <dbReference type="NCBI Taxonomy" id="3830"/>
    <lineage>
        <taxon>Eukaryota</taxon>
        <taxon>Viridiplantae</taxon>
        <taxon>Streptophyta</taxon>
        <taxon>Embryophyta</taxon>
        <taxon>Tracheophyta</taxon>
        <taxon>Spermatophyta</taxon>
        <taxon>Magnoliopsida</taxon>
        <taxon>eudicotyledons</taxon>
        <taxon>Gunneridae</taxon>
        <taxon>Pentapetalae</taxon>
        <taxon>rosids</taxon>
        <taxon>fabids</taxon>
        <taxon>Fabales</taxon>
        <taxon>Fabaceae</taxon>
        <taxon>Papilionoideae</taxon>
        <taxon>50 kb inversion clade</taxon>
        <taxon>genistoids sensu lato</taxon>
        <taxon>core genistoids</taxon>
        <taxon>Crotalarieae</taxon>
        <taxon>Crotalaria</taxon>
    </lineage>
</organism>
<keyword evidence="2" id="KW-1185">Reference proteome</keyword>
<proteinExistence type="predicted"/>